<dbReference type="AlphaFoldDB" id="A0A7N0UZC2"/>
<dbReference type="EnsemblPlants" id="Kaladp0095s0012.1.v1.1">
    <property type="protein sequence ID" value="Kaladp0095s0012.1.v1.1"/>
    <property type="gene ID" value="Kaladp0095s0012.v1.1"/>
</dbReference>
<reference evidence="1" key="1">
    <citation type="submission" date="2021-01" db="UniProtKB">
        <authorList>
            <consortium name="EnsemblPlants"/>
        </authorList>
    </citation>
    <scope>IDENTIFICATION</scope>
</reference>
<dbReference type="PANTHER" id="PTHR34464:SF3">
    <property type="entry name" value="OS09G0376300 PROTEIN"/>
    <property type="match status" value="1"/>
</dbReference>
<evidence type="ECO:0000313" key="1">
    <source>
        <dbReference type="EnsemblPlants" id="Kaladp0095s0012.1.v1.1"/>
    </source>
</evidence>
<keyword evidence="2" id="KW-1185">Reference proteome</keyword>
<accession>A0A7N0UZC2</accession>
<sequence>MGRKMGAPFCSISRWLWTGKNKLEPASNKSSSSDYRSLGVSGSVTVASPLSKGNLMKLNSGMRVDAEYDAVLVPSDGDGISDSESGELDWSIGWLESFSPEFQSDDENDGSYAVLVPCYKPGCMVVMDGPKPPLENVIKGLSCDYSAVGKKYMEQWLSSLQGR</sequence>
<organism evidence="1 2">
    <name type="scientific">Kalanchoe fedtschenkoi</name>
    <name type="common">Lavender scallops</name>
    <name type="synonym">South American air plant</name>
    <dbReference type="NCBI Taxonomy" id="63787"/>
    <lineage>
        <taxon>Eukaryota</taxon>
        <taxon>Viridiplantae</taxon>
        <taxon>Streptophyta</taxon>
        <taxon>Embryophyta</taxon>
        <taxon>Tracheophyta</taxon>
        <taxon>Spermatophyta</taxon>
        <taxon>Magnoliopsida</taxon>
        <taxon>eudicotyledons</taxon>
        <taxon>Gunneridae</taxon>
        <taxon>Pentapetalae</taxon>
        <taxon>Saxifragales</taxon>
        <taxon>Crassulaceae</taxon>
        <taxon>Kalanchoe</taxon>
    </lineage>
</organism>
<dbReference type="Proteomes" id="UP000594263">
    <property type="component" value="Unplaced"/>
</dbReference>
<proteinExistence type="predicted"/>
<dbReference type="Gramene" id="Kaladp0095s0012.1.v1.1">
    <property type="protein sequence ID" value="Kaladp0095s0012.1.v1.1"/>
    <property type="gene ID" value="Kaladp0095s0012.v1.1"/>
</dbReference>
<name>A0A7N0UZC2_KALFE</name>
<dbReference type="PANTHER" id="PTHR34464">
    <property type="entry name" value="OS09G0376300 PROTEIN"/>
    <property type="match status" value="1"/>
</dbReference>
<protein>
    <submittedName>
        <fullName evidence="1">Uncharacterized protein</fullName>
    </submittedName>
</protein>
<dbReference type="OMA" id="CSISRWL"/>
<evidence type="ECO:0000313" key="2">
    <source>
        <dbReference type="Proteomes" id="UP000594263"/>
    </source>
</evidence>